<dbReference type="OrthoDB" id="7464126at2759"/>
<keyword evidence="1" id="KW-0472">Membrane</keyword>
<evidence type="ECO:0000313" key="2">
    <source>
        <dbReference type="EMBL" id="KAF2183976.1"/>
    </source>
</evidence>
<sequence>MNVVLTPMTRVLDDVHFTCDYCDDGDFDLCLECYNSGARCQDREHKLRKYDVYLNQILPHNDKDFITAIPEFYTLNLNNLHGPGSATFEEALCECQECQEWLKEVCVGDDDPQFCIQTTTNIEDFEYHRYGDMDWPQTELQTRTAEERRLALLSGGRESWTMIMCISRARSRLDQPICGLSFLFPHSNEKRIFGKKKVTYTVRSVSYDDPSATDLSAHPGGIIQIIDSSEIWGRVNEYLSVCRQQHDACRQRDIESRMSGFYPTRVIDVGSDGYGSPKVMSVPALIALLIVLGMSAAAYAGVLL</sequence>
<reference evidence="2" key="1">
    <citation type="journal article" date="2020" name="Stud. Mycol.">
        <title>101 Dothideomycetes genomes: a test case for predicting lifestyles and emergence of pathogens.</title>
        <authorList>
            <person name="Haridas S."/>
            <person name="Albert R."/>
            <person name="Binder M."/>
            <person name="Bloem J."/>
            <person name="Labutti K."/>
            <person name="Salamov A."/>
            <person name="Andreopoulos B."/>
            <person name="Baker S."/>
            <person name="Barry K."/>
            <person name="Bills G."/>
            <person name="Bluhm B."/>
            <person name="Cannon C."/>
            <person name="Castanera R."/>
            <person name="Culley D."/>
            <person name="Daum C."/>
            <person name="Ezra D."/>
            <person name="Gonzalez J."/>
            <person name="Henrissat B."/>
            <person name="Kuo A."/>
            <person name="Liang C."/>
            <person name="Lipzen A."/>
            <person name="Lutzoni F."/>
            <person name="Magnuson J."/>
            <person name="Mondo S."/>
            <person name="Nolan M."/>
            <person name="Ohm R."/>
            <person name="Pangilinan J."/>
            <person name="Park H.-J."/>
            <person name="Ramirez L."/>
            <person name="Alfaro M."/>
            <person name="Sun H."/>
            <person name="Tritt A."/>
            <person name="Yoshinaga Y."/>
            <person name="Zwiers L.-H."/>
            <person name="Turgeon B."/>
            <person name="Goodwin S."/>
            <person name="Spatafora J."/>
            <person name="Crous P."/>
            <person name="Grigoriev I."/>
        </authorList>
    </citation>
    <scope>NUCLEOTIDE SEQUENCE</scope>
    <source>
        <strain evidence="2">CBS 207.26</strain>
    </source>
</reference>
<keyword evidence="1" id="KW-0812">Transmembrane</keyword>
<evidence type="ECO:0000313" key="3">
    <source>
        <dbReference type="Proteomes" id="UP000800200"/>
    </source>
</evidence>
<feature type="transmembrane region" description="Helical" evidence="1">
    <location>
        <begin position="282"/>
        <end position="302"/>
    </location>
</feature>
<dbReference type="Proteomes" id="UP000800200">
    <property type="component" value="Unassembled WGS sequence"/>
</dbReference>
<name>A0A6A6E247_9PEZI</name>
<keyword evidence="1" id="KW-1133">Transmembrane helix</keyword>
<protein>
    <recommendedName>
        <fullName evidence="4">ZZ-type domain-containing protein</fullName>
    </recommendedName>
</protein>
<dbReference type="EMBL" id="ML994640">
    <property type="protein sequence ID" value="KAF2183976.1"/>
    <property type="molecule type" value="Genomic_DNA"/>
</dbReference>
<proteinExistence type="predicted"/>
<dbReference type="AlphaFoldDB" id="A0A6A6E247"/>
<accession>A0A6A6E247</accession>
<dbReference type="SUPFAM" id="SSF57850">
    <property type="entry name" value="RING/U-box"/>
    <property type="match status" value="1"/>
</dbReference>
<organism evidence="2 3">
    <name type="scientific">Zopfia rhizophila CBS 207.26</name>
    <dbReference type="NCBI Taxonomy" id="1314779"/>
    <lineage>
        <taxon>Eukaryota</taxon>
        <taxon>Fungi</taxon>
        <taxon>Dikarya</taxon>
        <taxon>Ascomycota</taxon>
        <taxon>Pezizomycotina</taxon>
        <taxon>Dothideomycetes</taxon>
        <taxon>Dothideomycetes incertae sedis</taxon>
        <taxon>Zopfiaceae</taxon>
        <taxon>Zopfia</taxon>
    </lineage>
</organism>
<evidence type="ECO:0000256" key="1">
    <source>
        <dbReference type="SAM" id="Phobius"/>
    </source>
</evidence>
<gene>
    <name evidence="2" type="ORF">K469DRAFT_689716</name>
</gene>
<evidence type="ECO:0008006" key="4">
    <source>
        <dbReference type="Google" id="ProtNLM"/>
    </source>
</evidence>
<keyword evidence="3" id="KW-1185">Reference proteome</keyword>